<evidence type="ECO:0000313" key="3">
    <source>
        <dbReference type="EMBL" id="WUV46492.1"/>
    </source>
</evidence>
<dbReference type="EMBL" id="CP109441">
    <property type="protein sequence ID" value="WUV46492.1"/>
    <property type="molecule type" value="Genomic_DNA"/>
</dbReference>
<gene>
    <name evidence="3" type="ORF">OG563_46920</name>
</gene>
<sequence length="518" mass="55915">MESTNGTIAGIIREWSAKTPDAPCLSVRGRTQSWREVFDRSSRIGAGLVGAGVGPQDRVLYLGKNGPEYFEILFGAGMAGAVCTAVNWRLAAPEIRFVVNDSQAKVLIIGHEFLCQLDRIRGELSTVETIVVIGGDGDSGYETWLAWQTPTDPEVPVADDDTALQIYTSGTTGRPKGVMFSSAAVRRTFAMTEATRITPESVVMVAMPVFHASGASQGIMALAAGAHCVIAAEAGPAVLLSLVERYQVTMTTLAPVVLRMILVDPDNRRFDVSSLDVIAYAGSPISPELLKASLARFGCRFLQVYGMTETIFATALLPEDHDDQRHPERLESAGRPLPGVSVRIADPLTGETLADGELGEVWVKSPTGMHGYWHLPDETAAALTPEGFIRTGDGGYFRDGYLYLRDRIKDMIVTGGENVYPTEVERVLLTHPAVVDAAVIGVPSVKWGETVKAVVVCAGSAPGPTASVLIAYTKQHLARYKCPTSVEFVGELPRNPSGKILKRVLRETYWQGIERRIG</sequence>
<evidence type="ECO:0000313" key="4">
    <source>
        <dbReference type="Proteomes" id="UP001432062"/>
    </source>
</evidence>
<feature type="domain" description="AMP-dependent synthetase/ligase" evidence="1">
    <location>
        <begin position="13"/>
        <end position="373"/>
    </location>
</feature>
<accession>A0ABZ1YX83</accession>
<feature type="domain" description="AMP-binding enzyme C-terminal" evidence="2">
    <location>
        <begin position="423"/>
        <end position="499"/>
    </location>
</feature>
<dbReference type="NCBIfam" id="NF004837">
    <property type="entry name" value="PRK06187.1"/>
    <property type="match status" value="1"/>
</dbReference>
<name>A0ABZ1YX83_9NOCA</name>
<dbReference type="RefSeq" id="WP_329410257.1">
    <property type="nucleotide sequence ID" value="NZ_CP109441.1"/>
</dbReference>
<evidence type="ECO:0000259" key="1">
    <source>
        <dbReference type="Pfam" id="PF00501"/>
    </source>
</evidence>
<reference evidence="3" key="1">
    <citation type="submission" date="2022-10" db="EMBL/GenBank/DDBJ databases">
        <title>The complete genomes of actinobacterial strains from the NBC collection.</title>
        <authorList>
            <person name="Joergensen T.S."/>
            <person name="Alvarez Arevalo M."/>
            <person name="Sterndorff E.B."/>
            <person name="Faurdal D."/>
            <person name="Vuksanovic O."/>
            <person name="Mourched A.-S."/>
            <person name="Charusanti P."/>
            <person name="Shaw S."/>
            <person name="Blin K."/>
            <person name="Weber T."/>
        </authorList>
    </citation>
    <scope>NUCLEOTIDE SEQUENCE</scope>
    <source>
        <strain evidence="3">NBC_01482</strain>
    </source>
</reference>
<dbReference type="InterPro" id="IPR050237">
    <property type="entry name" value="ATP-dep_AMP-bd_enzyme"/>
</dbReference>
<dbReference type="InterPro" id="IPR045851">
    <property type="entry name" value="AMP-bd_C_sf"/>
</dbReference>
<protein>
    <submittedName>
        <fullName evidence="3">Long-chain-fatty-acid--CoA ligase</fullName>
        <ecNumber evidence="3">6.2.1.3</ecNumber>
    </submittedName>
</protein>
<dbReference type="Pfam" id="PF13193">
    <property type="entry name" value="AMP-binding_C"/>
    <property type="match status" value="1"/>
</dbReference>
<dbReference type="InterPro" id="IPR042099">
    <property type="entry name" value="ANL_N_sf"/>
</dbReference>
<dbReference type="SUPFAM" id="SSF56801">
    <property type="entry name" value="Acetyl-CoA synthetase-like"/>
    <property type="match status" value="1"/>
</dbReference>
<dbReference type="Gene3D" id="3.30.300.30">
    <property type="match status" value="1"/>
</dbReference>
<organism evidence="3 4">
    <name type="scientific">Nocardia vinacea</name>
    <dbReference type="NCBI Taxonomy" id="96468"/>
    <lineage>
        <taxon>Bacteria</taxon>
        <taxon>Bacillati</taxon>
        <taxon>Actinomycetota</taxon>
        <taxon>Actinomycetes</taxon>
        <taxon>Mycobacteriales</taxon>
        <taxon>Nocardiaceae</taxon>
        <taxon>Nocardia</taxon>
    </lineage>
</organism>
<dbReference type="InterPro" id="IPR000873">
    <property type="entry name" value="AMP-dep_synth/lig_dom"/>
</dbReference>
<dbReference type="InterPro" id="IPR025110">
    <property type="entry name" value="AMP-bd_C"/>
</dbReference>
<dbReference type="Pfam" id="PF00501">
    <property type="entry name" value="AMP-binding"/>
    <property type="match status" value="1"/>
</dbReference>
<dbReference type="GO" id="GO:0004467">
    <property type="term" value="F:long-chain fatty acid-CoA ligase activity"/>
    <property type="evidence" value="ECO:0007669"/>
    <property type="project" value="UniProtKB-EC"/>
</dbReference>
<dbReference type="EC" id="6.2.1.3" evidence="3"/>
<dbReference type="Proteomes" id="UP001432062">
    <property type="component" value="Chromosome"/>
</dbReference>
<dbReference type="PANTHER" id="PTHR43767">
    <property type="entry name" value="LONG-CHAIN-FATTY-ACID--COA LIGASE"/>
    <property type="match status" value="1"/>
</dbReference>
<evidence type="ECO:0000259" key="2">
    <source>
        <dbReference type="Pfam" id="PF13193"/>
    </source>
</evidence>
<keyword evidence="3" id="KW-0436">Ligase</keyword>
<keyword evidence="4" id="KW-1185">Reference proteome</keyword>
<dbReference type="PANTHER" id="PTHR43767:SF1">
    <property type="entry name" value="NONRIBOSOMAL PEPTIDE SYNTHASE PES1 (EUROFUNG)-RELATED"/>
    <property type="match status" value="1"/>
</dbReference>
<dbReference type="Gene3D" id="3.40.50.12780">
    <property type="entry name" value="N-terminal domain of ligase-like"/>
    <property type="match status" value="1"/>
</dbReference>
<proteinExistence type="predicted"/>